<dbReference type="RefSeq" id="WP_338785952.1">
    <property type="nucleotide sequence ID" value="NZ_CP147403.1"/>
</dbReference>
<accession>A0ABZ2MMN5</accession>
<evidence type="ECO:0000313" key="4">
    <source>
        <dbReference type="Proteomes" id="UP001368328"/>
    </source>
</evidence>
<gene>
    <name evidence="3" type="ORF">WCV66_15270</name>
</gene>
<dbReference type="InterPro" id="IPR000683">
    <property type="entry name" value="Gfo/Idh/MocA-like_OxRdtase_N"/>
</dbReference>
<dbReference type="Gene3D" id="3.40.50.720">
    <property type="entry name" value="NAD(P)-binding Rossmann-like Domain"/>
    <property type="match status" value="1"/>
</dbReference>
<dbReference type="Proteomes" id="UP001368328">
    <property type="component" value="Chromosome"/>
</dbReference>
<dbReference type="Pfam" id="PF01408">
    <property type="entry name" value="GFO_IDH_MocA"/>
    <property type="match status" value="1"/>
</dbReference>
<organism evidence="3 4">
    <name type="scientific">Metabacillus rhizosphaerae</name>
    <dbReference type="NCBI Taxonomy" id="3117747"/>
    <lineage>
        <taxon>Bacteria</taxon>
        <taxon>Bacillati</taxon>
        <taxon>Bacillota</taxon>
        <taxon>Bacilli</taxon>
        <taxon>Bacillales</taxon>
        <taxon>Bacillaceae</taxon>
        <taxon>Metabacillus</taxon>
    </lineage>
</organism>
<sequence>MINVALLSKWHVHAVDYALQAEQNKNITIKAVWDENPERGKKWAQELGVRFVFDLLNVLMDAEIDAVIVDSPTNLHKEIISLAAKHKKHVFTEKVLAFTNQDCEEIFSIIKENQVKLMVSLPRLTESYYLYAQDVLENGLIGKLSSIRCRCAHNGAVSFEGNPNGWLPSHFFSKEECGGGALIDLGAHPIYLTNRLAGPVKAVTARLQQTLGYDVDDNAVVLVEYESGALGTIETSFLSNGSPFQLELYGTEGTLMIEDGKARLKSNLLDGEWSIPNQLPKSHPMPLEQWVAAIIDNSEPTINENDIRNLTLINQAASLSNEIGQRVEISDISKLITN</sequence>
<keyword evidence="4" id="KW-1185">Reference proteome</keyword>
<dbReference type="Pfam" id="PF22725">
    <property type="entry name" value="GFO_IDH_MocA_C3"/>
    <property type="match status" value="1"/>
</dbReference>
<name>A0ABZ2MMN5_9BACI</name>
<dbReference type="EMBL" id="CP147403">
    <property type="protein sequence ID" value="WXB86623.1"/>
    <property type="molecule type" value="Genomic_DNA"/>
</dbReference>
<reference evidence="3 4" key="1">
    <citation type="submission" date="2024-02" db="EMBL/GenBank/DDBJ databases">
        <title>Seven novel Bacillus-like species.</title>
        <authorList>
            <person name="Liu G."/>
        </authorList>
    </citation>
    <scope>NUCLEOTIDE SEQUENCE [LARGE SCALE GENOMIC DNA]</scope>
    <source>
        <strain evidence="3 4">FJAT-53654</strain>
    </source>
</reference>
<evidence type="ECO:0000313" key="3">
    <source>
        <dbReference type="EMBL" id="WXB86623.1"/>
    </source>
</evidence>
<dbReference type="PANTHER" id="PTHR43377:SF1">
    <property type="entry name" value="BILIVERDIN REDUCTASE A"/>
    <property type="match status" value="1"/>
</dbReference>
<feature type="domain" description="GFO/IDH/MocA-like oxidoreductase" evidence="2">
    <location>
        <begin position="129"/>
        <end position="255"/>
    </location>
</feature>
<feature type="domain" description="Gfo/Idh/MocA-like oxidoreductase N-terminal" evidence="1">
    <location>
        <begin position="24"/>
        <end position="119"/>
    </location>
</feature>
<dbReference type="PANTHER" id="PTHR43377">
    <property type="entry name" value="BILIVERDIN REDUCTASE A"/>
    <property type="match status" value="1"/>
</dbReference>
<protein>
    <submittedName>
        <fullName evidence="3">Gfo/Idh/MocA family oxidoreductase</fullName>
    </submittedName>
</protein>
<dbReference type="SUPFAM" id="SSF55347">
    <property type="entry name" value="Glyceraldehyde-3-phosphate dehydrogenase-like, C-terminal domain"/>
    <property type="match status" value="1"/>
</dbReference>
<evidence type="ECO:0000259" key="1">
    <source>
        <dbReference type="Pfam" id="PF01408"/>
    </source>
</evidence>
<dbReference type="InterPro" id="IPR051450">
    <property type="entry name" value="Gfo/Idh/MocA_Oxidoreductases"/>
</dbReference>
<dbReference type="InterPro" id="IPR036291">
    <property type="entry name" value="NAD(P)-bd_dom_sf"/>
</dbReference>
<proteinExistence type="predicted"/>
<dbReference type="SUPFAM" id="SSF51735">
    <property type="entry name" value="NAD(P)-binding Rossmann-fold domains"/>
    <property type="match status" value="1"/>
</dbReference>
<evidence type="ECO:0000259" key="2">
    <source>
        <dbReference type="Pfam" id="PF22725"/>
    </source>
</evidence>
<dbReference type="Gene3D" id="3.30.360.10">
    <property type="entry name" value="Dihydrodipicolinate Reductase, domain 2"/>
    <property type="match status" value="1"/>
</dbReference>
<dbReference type="InterPro" id="IPR055170">
    <property type="entry name" value="GFO_IDH_MocA-like_dom"/>
</dbReference>